<proteinExistence type="predicted"/>
<dbReference type="AlphaFoldDB" id="A0A2T3AY13"/>
<dbReference type="Proteomes" id="UP000241818">
    <property type="component" value="Unassembled WGS sequence"/>
</dbReference>
<dbReference type="EMBL" id="KZ679013">
    <property type="protein sequence ID" value="PSS14966.1"/>
    <property type="molecule type" value="Genomic_DNA"/>
</dbReference>
<organism evidence="1 2">
    <name type="scientific">Amorphotheca resinae ATCC 22711</name>
    <dbReference type="NCBI Taxonomy" id="857342"/>
    <lineage>
        <taxon>Eukaryota</taxon>
        <taxon>Fungi</taxon>
        <taxon>Dikarya</taxon>
        <taxon>Ascomycota</taxon>
        <taxon>Pezizomycotina</taxon>
        <taxon>Leotiomycetes</taxon>
        <taxon>Helotiales</taxon>
        <taxon>Amorphothecaceae</taxon>
        <taxon>Amorphotheca</taxon>
    </lineage>
</organism>
<protein>
    <submittedName>
        <fullName evidence="1">Uncharacterized protein</fullName>
    </submittedName>
</protein>
<reference evidence="1 2" key="1">
    <citation type="journal article" date="2018" name="New Phytol.">
        <title>Comparative genomics and transcriptomics depict ericoid mycorrhizal fungi as versatile saprotrophs and plant mutualists.</title>
        <authorList>
            <person name="Martino E."/>
            <person name="Morin E."/>
            <person name="Grelet G.A."/>
            <person name="Kuo A."/>
            <person name="Kohler A."/>
            <person name="Daghino S."/>
            <person name="Barry K.W."/>
            <person name="Cichocki N."/>
            <person name="Clum A."/>
            <person name="Dockter R.B."/>
            <person name="Hainaut M."/>
            <person name="Kuo R.C."/>
            <person name="LaButti K."/>
            <person name="Lindahl B.D."/>
            <person name="Lindquist E.A."/>
            <person name="Lipzen A."/>
            <person name="Khouja H.R."/>
            <person name="Magnuson J."/>
            <person name="Murat C."/>
            <person name="Ohm R.A."/>
            <person name="Singer S.W."/>
            <person name="Spatafora J.W."/>
            <person name="Wang M."/>
            <person name="Veneault-Fourrey C."/>
            <person name="Henrissat B."/>
            <person name="Grigoriev I.V."/>
            <person name="Martin F.M."/>
            <person name="Perotto S."/>
        </authorList>
    </citation>
    <scope>NUCLEOTIDE SEQUENCE [LARGE SCALE GENOMIC DNA]</scope>
    <source>
        <strain evidence="1 2">ATCC 22711</strain>
    </source>
</reference>
<sequence length="149" mass="16498">MIRSPIPMYVRRSHSLSSQLTMRTRGSKSTAPVTGSQLRLNLLVARTHASGPGHHITSDQILSRMSCLTFLNGGCTLFFSGACLCGNTKKRQEEEIAQGTQPLWALRHRRTPRNGLMDGWDIRSGFFSAFLRTAEPAALAILQVAWTID</sequence>
<accession>A0A2T3AY13</accession>
<dbReference type="RefSeq" id="XP_024719565.1">
    <property type="nucleotide sequence ID" value="XM_024865257.1"/>
</dbReference>
<name>A0A2T3AY13_AMORE</name>
<dbReference type="InParanoid" id="A0A2T3AY13"/>
<evidence type="ECO:0000313" key="1">
    <source>
        <dbReference type="EMBL" id="PSS14966.1"/>
    </source>
</evidence>
<evidence type="ECO:0000313" key="2">
    <source>
        <dbReference type="Proteomes" id="UP000241818"/>
    </source>
</evidence>
<keyword evidence="2" id="KW-1185">Reference proteome</keyword>
<dbReference type="GeneID" id="36573338"/>
<gene>
    <name evidence="1" type="ORF">M430DRAFT_255238</name>
</gene>